<protein>
    <submittedName>
        <fullName evidence="1">Uncharacterized protein</fullName>
    </submittedName>
</protein>
<dbReference type="EMBL" id="JXTC01000116">
    <property type="protein sequence ID" value="PON87523.1"/>
    <property type="molecule type" value="Genomic_DNA"/>
</dbReference>
<evidence type="ECO:0000313" key="1">
    <source>
        <dbReference type="EMBL" id="PON87523.1"/>
    </source>
</evidence>
<name>A0A2P5EPP5_TREOI</name>
<dbReference type="Proteomes" id="UP000237000">
    <property type="component" value="Unassembled WGS sequence"/>
</dbReference>
<proteinExistence type="predicted"/>
<comment type="caution">
    <text evidence="1">The sequence shown here is derived from an EMBL/GenBank/DDBJ whole genome shotgun (WGS) entry which is preliminary data.</text>
</comment>
<reference evidence="2" key="1">
    <citation type="submission" date="2016-06" db="EMBL/GenBank/DDBJ databases">
        <title>Parallel loss of symbiosis genes in relatives of nitrogen-fixing non-legume Parasponia.</title>
        <authorList>
            <person name="Van Velzen R."/>
            <person name="Holmer R."/>
            <person name="Bu F."/>
            <person name="Rutten L."/>
            <person name="Van Zeijl A."/>
            <person name="Liu W."/>
            <person name="Santuari L."/>
            <person name="Cao Q."/>
            <person name="Sharma T."/>
            <person name="Shen D."/>
            <person name="Roswanjaya Y."/>
            <person name="Wardhani T."/>
            <person name="Kalhor M.S."/>
            <person name="Jansen J."/>
            <person name="Van den Hoogen J."/>
            <person name="Gungor B."/>
            <person name="Hartog M."/>
            <person name="Hontelez J."/>
            <person name="Verver J."/>
            <person name="Yang W.-C."/>
            <person name="Schijlen E."/>
            <person name="Repin R."/>
            <person name="Schilthuizen M."/>
            <person name="Schranz E."/>
            <person name="Heidstra R."/>
            <person name="Miyata K."/>
            <person name="Fedorova E."/>
            <person name="Kohlen W."/>
            <person name="Bisseling T."/>
            <person name="Smit S."/>
            <person name="Geurts R."/>
        </authorList>
    </citation>
    <scope>NUCLEOTIDE SEQUENCE [LARGE SCALE GENOMIC DNA]</scope>
    <source>
        <strain evidence="2">cv. RG33-2</strain>
    </source>
</reference>
<gene>
    <name evidence="1" type="ORF">TorRG33x02_167010</name>
</gene>
<sequence length="141" mass="15376">MIAMHLMESGWDSESNSFPSQFSGRGTAPSPCRTAIASSQALNAAKSDPSDAKICTKIRQRLSTPSDRIKSALLTSSPLSTTERSFFKEVTLNGDDSIALRSSNIISEEEEDEVEVAVAVASAVVRVLELLCQERMRRLRV</sequence>
<keyword evidence="2" id="KW-1185">Reference proteome</keyword>
<organism evidence="1 2">
    <name type="scientific">Trema orientale</name>
    <name type="common">Charcoal tree</name>
    <name type="synonym">Celtis orientalis</name>
    <dbReference type="NCBI Taxonomy" id="63057"/>
    <lineage>
        <taxon>Eukaryota</taxon>
        <taxon>Viridiplantae</taxon>
        <taxon>Streptophyta</taxon>
        <taxon>Embryophyta</taxon>
        <taxon>Tracheophyta</taxon>
        <taxon>Spermatophyta</taxon>
        <taxon>Magnoliopsida</taxon>
        <taxon>eudicotyledons</taxon>
        <taxon>Gunneridae</taxon>
        <taxon>Pentapetalae</taxon>
        <taxon>rosids</taxon>
        <taxon>fabids</taxon>
        <taxon>Rosales</taxon>
        <taxon>Cannabaceae</taxon>
        <taxon>Trema</taxon>
    </lineage>
</organism>
<evidence type="ECO:0000313" key="2">
    <source>
        <dbReference type="Proteomes" id="UP000237000"/>
    </source>
</evidence>
<dbReference type="AlphaFoldDB" id="A0A2P5EPP5"/>
<dbReference type="InParanoid" id="A0A2P5EPP5"/>
<accession>A0A2P5EPP5</accession>